<dbReference type="InterPro" id="IPR010985">
    <property type="entry name" value="Ribbon_hlx_hlx"/>
</dbReference>
<organism evidence="1 2">
    <name type="scientific">Trinickia dabaoshanensis</name>
    <dbReference type="NCBI Taxonomy" id="564714"/>
    <lineage>
        <taxon>Bacteria</taxon>
        <taxon>Pseudomonadati</taxon>
        <taxon>Pseudomonadota</taxon>
        <taxon>Betaproteobacteria</taxon>
        <taxon>Burkholderiales</taxon>
        <taxon>Burkholderiaceae</taxon>
        <taxon>Trinickia</taxon>
    </lineage>
</organism>
<gene>
    <name evidence="1" type="ORF">C0Z18_12335</name>
</gene>
<dbReference type="AlphaFoldDB" id="A0A2N7VR73"/>
<sequence length="178" mass="19646">MRRRERLCVELAGMRPDWEAWCVRRGVTAGDGVRQLITAALDAEESGSVAAVRTAMQPNAVDEPRTRIEVRLARSELEAVDKRAAAAGLSSNRWIVALIRAQLTREPQLGQIEMRLLSDSNQQLAAVSRWLAPLARDVAAGPSTPDREPNIGAVRQQIDAHLRAVAAVIRANLDRWSR</sequence>
<dbReference type="Proteomes" id="UP000235616">
    <property type="component" value="Unassembled WGS sequence"/>
</dbReference>
<comment type="caution">
    <text evidence="1">The sequence shown here is derived from an EMBL/GenBank/DDBJ whole genome shotgun (WGS) entry which is preliminary data.</text>
</comment>
<dbReference type="GO" id="GO:0006355">
    <property type="term" value="P:regulation of DNA-templated transcription"/>
    <property type="evidence" value="ECO:0007669"/>
    <property type="project" value="InterPro"/>
</dbReference>
<name>A0A2N7VR73_9BURK</name>
<proteinExistence type="predicted"/>
<dbReference type="SUPFAM" id="SSF47598">
    <property type="entry name" value="Ribbon-helix-helix"/>
    <property type="match status" value="1"/>
</dbReference>
<reference evidence="1 2" key="1">
    <citation type="submission" date="2018-01" db="EMBL/GenBank/DDBJ databases">
        <title>Whole genome analyses suggest that Burkholderia sensu lato contains two further novel genera in the rhizoxinica-symbiotica group Mycetohabitans gen. nov., and Trinickia gen. nov.: implications for the evolution of diazotrophy and nodulation in the Burkholderiaceae.</title>
        <authorList>
            <person name="Estrada-de los Santos P."/>
            <person name="Palmer M."/>
            <person name="Chavez-Ramirez B."/>
            <person name="Beukes C."/>
            <person name="Steenkamp E.T."/>
            <person name="Hirsch A.M."/>
            <person name="Manyaka P."/>
            <person name="Maluk M."/>
            <person name="Lafos M."/>
            <person name="Crook M."/>
            <person name="Gross E."/>
            <person name="Simon M.F."/>
            <person name="Bueno dos Reis Junior F."/>
            <person name="Poole P.S."/>
            <person name="Venter S.N."/>
            <person name="James E.K."/>
        </authorList>
    </citation>
    <scope>NUCLEOTIDE SEQUENCE [LARGE SCALE GENOMIC DNA]</scope>
    <source>
        <strain evidence="1 2">GIMN1.004</strain>
    </source>
</reference>
<evidence type="ECO:0000313" key="1">
    <source>
        <dbReference type="EMBL" id="PMS19637.1"/>
    </source>
</evidence>
<dbReference type="RefSeq" id="WP_102645711.1">
    <property type="nucleotide sequence ID" value="NZ_PNYA01000010.1"/>
</dbReference>
<accession>A0A2N7VR73</accession>
<dbReference type="OrthoDB" id="9789818at2"/>
<dbReference type="EMBL" id="PNYA01000010">
    <property type="protein sequence ID" value="PMS19637.1"/>
    <property type="molecule type" value="Genomic_DNA"/>
</dbReference>
<protein>
    <submittedName>
        <fullName evidence="1">Plasmid stabilization protein</fullName>
    </submittedName>
</protein>
<evidence type="ECO:0000313" key="2">
    <source>
        <dbReference type="Proteomes" id="UP000235616"/>
    </source>
</evidence>
<keyword evidence="2" id="KW-1185">Reference proteome</keyword>